<gene>
    <name evidence="1" type="ORF">SAMN05444158_6574</name>
</gene>
<proteinExistence type="predicted"/>
<accession>A0A1H2AXT0</accession>
<organism evidence="1 2">
    <name type="scientific">Bradyrhizobium canariense</name>
    <dbReference type="NCBI Taxonomy" id="255045"/>
    <lineage>
        <taxon>Bacteria</taxon>
        <taxon>Pseudomonadati</taxon>
        <taxon>Pseudomonadota</taxon>
        <taxon>Alphaproteobacteria</taxon>
        <taxon>Hyphomicrobiales</taxon>
        <taxon>Nitrobacteraceae</taxon>
        <taxon>Bradyrhizobium</taxon>
    </lineage>
</organism>
<dbReference type="CDD" id="cd20293">
    <property type="entry name" value="cupin_HutD_N"/>
    <property type="match status" value="1"/>
</dbReference>
<dbReference type="RefSeq" id="WP_146690257.1">
    <property type="nucleotide sequence ID" value="NZ_LT629750.1"/>
</dbReference>
<keyword evidence="2" id="KW-1185">Reference proteome</keyword>
<dbReference type="Gene3D" id="2.60.120.10">
    <property type="entry name" value="Jelly Rolls"/>
    <property type="match status" value="1"/>
</dbReference>
<name>A0A1H2AXT0_9BRAD</name>
<evidence type="ECO:0000313" key="2">
    <source>
        <dbReference type="Proteomes" id="UP000243904"/>
    </source>
</evidence>
<dbReference type="InterPro" id="IPR010282">
    <property type="entry name" value="Uncharacterised_HutD/Ves"/>
</dbReference>
<reference evidence="2" key="1">
    <citation type="submission" date="2016-10" db="EMBL/GenBank/DDBJ databases">
        <authorList>
            <person name="Varghese N."/>
            <person name="Submissions S."/>
        </authorList>
    </citation>
    <scope>NUCLEOTIDE SEQUENCE [LARGE SCALE GENOMIC DNA]</scope>
    <source>
        <strain evidence="2">GAS369</strain>
    </source>
</reference>
<evidence type="ECO:0008006" key="3">
    <source>
        <dbReference type="Google" id="ProtNLM"/>
    </source>
</evidence>
<dbReference type="Pfam" id="PF05962">
    <property type="entry name" value="HutD"/>
    <property type="match status" value="1"/>
</dbReference>
<dbReference type="InterPro" id="IPR011051">
    <property type="entry name" value="RmlC_Cupin_sf"/>
</dbReference>
<sequence>MKIIRASHCLTTPWKNGGGSTTEIAAEPSGTSLDTFDWRVSMAQVASDGPFSEFPGIDRTLAIVSGRGLVLTIGNDAPVTIEGESEPINFAGDIPTSARLIGGEITDLNVMARRGRFSHRLRRVREALSCDYDDNDTAVVLSLNGNTTVTSQYEVATLGHGDAAILVCAREVSFCITPAVGSDCYLVLLRQHRD</sequence>
<dbReference type="AlphaFoldDB" id="A0A1H2AXT0"/>
<dbReference type="InterPro" id="IPR014710">
    <property type="entry name" value="RmlC-like_jellyroll"/>
</dbReference>
<dbReference type="PANTHER" id="PTHR37943:SF1">
    <property type="entry name" value="PROTEIN VES"/>
    <property type="match status" value="1"/>
</dbReference>
<evidence type="ECO:0000313" key="1">
    <source>
        <dbReference type="EMBL" id="SDT50559.1"/>
    </source>
</evidence>
<dbReference type="PANTHER" id="PTHR37943">
    <property type="entry name" value="PROTEIN VES"/>
    <property type="match status" value="1"/>
</dbReference>
<dbReference type="SUPFAM" id="SSF51182">
    <property type="entry name" value="RmlC-like cupins"/>
    <property type="match status" value="1"/>
</dbReference>
<protein>
    <recommendedName>
        <fullName evidence="3">HutD-family protein</fullName>
    </recommendedName>
</protein>
<dbReference type="Proteomes" id="UP000243904">
    <property type="component" value="Chromosome I"/>
</dbReference>
<dbReference type="EMBL" id="LT629750">
    <property type="protein sequence ID" value="SDT50559.1"/>
    <property type="molecule type" value="Genomic_DNA"/>
</dbReference>